<dbReference type="AlphaFoldDB" id="A0AAE0BHN9"/>
<protein>
    <submittedName>
        <fullName evidence="2">Uncharacterized protein</fullName>
    </submittedName>
</protein>
<organism evidence="2 3">
    <name type="scientific">Cymbomonas tetramitiformis</name>
    <dbReference type="NCBI Taxonomy" id="36881"/>
    <lineage>
        <taxon>Eukaryota</taxon>
        <taxon>Viridiplantae</taxon>
        <taxon>Chlorophyta</taxon>
        <taxon>Pyramimonadophyceae</taxon>
        <taxon>Pyramimonadales</taxon>
        <taxon>Pyramimonadaceae</taxon>
        <taxon>Cymbomonas</taxon>
    </lineage>
</organism>
<dbReference type="EMBL" id="LGRX02035213">
    <property type="protein sequence ID" value="KAK3235834.1"/>
    <property type="molecule type" value="Genomic_DNA"/>
</dbReference>
<accession>A0AAE0BHN9</accession>
<proteinExistence type="predicted"/>
<keyword evidence="3" id="KW-1185">Reference proteome</keyword>
<comment type="caution">
    <text evidence="2">The sequence shown here is derived from an EMBL/GenBank/DDBJ whole genome shotgun (WGS) entry which is preliminary data.</text>
</comment>
<gene>
    <name evidence="2" type="ORF">CYMTET_53993</name>
</gene>
<evidence type="ECO:0000313" key="2">
    <source>
        <dbReference type="EMBL" id="KAK3235834.1"/>
    </source>
</evidence>
<name>A0AAE0BHN9_9CHLO</name>
<evidence type="ECO:0000313" key="3">
    <source>
        <dbReference type="Proteomes" id="UP001190700"/>
    </source>
</evidence>
<feature type="region of interest" description="Disordered" evidence="1">
    <location>
        <begin position="1"/>
        <end position="44"/>
    </location>
</feature>
<evidence type="ECO:0000256" key="1">
    <source>
        <dbReference type="SAM" id="MobiDB-lite"/>
    </source>
</evidence>
<sequence length="72" mass="7799">MTSYVYRLAGASPPRPEPHVEAEDPTAGDWSPPTSGGVDSADPMKVHDEPQVAAHFPVDGRDMPAWQINMAR</sequence>
<dbReference type="Proteomes" id="UP001190700">
    <property type="component" value="Unassembled WGS sequence"/>
</dbReference>
<reference evidence="2 3" key="1">
    <citation type="journal article" date="2015" name="Genome Biol. Evol.">
        <title>Comparative Genomics of a Bacterivorous Green Alga Reveals Evolutionary Causalities and Consequences of Phago-Mixotrophic Mode of Nutrition.</title>
        <authorList>
            <person name="Burns J.A."/>
            <person name="Paasch A."/>
            <person name="Narechania A."/>
            <person name="Kim E."/>
        </authorList>
    </citation>
    <scope>NUCLEOTIDE SEQUENCE [LARGE SCALE GENOMIC DNA]</scope>
    <source>
        <strain evidence="2 3">PLY_AMNH</strain>
    </source>
</reference>